<dbReference type="SMART" id="SM00867">
    <property type="entry name" value="YceI"/>
    <property type="match status" value="1"/>
</dbReference>
<proteinExistence type="predicted"/>
<sequence length="190" mass="19752">MKSSLLRSAAFAALVGLGALTQAQAAEYTAIDPAASRITFAYKQMQVGMNGKFAKFDADLRFDPAKPAAGHANVKVTLASIDAGSKEATASAGAKKWLDTGANPLATFESTQIKALGGNRFEATGKLTIKGKSQEARSVFTVTEQGPQAVIEGSLPIKRSAFGIGTGDWADPSIVAEDVSIGYRLTAVAR</sequence>
<comment type="caution">
    <text evidence="3">The sequence shown here is derived from an EMBL/GenBank/DDBJ whole genome shotgun (WGS) entry which is preliminary data.</text>
</comment>
<dbReference type="InterPro" id="IPR007372">
    <property type="entry name" value="Lipid/polyisoprenoid-bd_YceI"/>
</dbReference>
<dbReference type="Pfam" id="PF04264">
    <property type="entry name" value="YceI"/>
    <property type="match status" value="1"/>
</dbReference>
<feature type="domain" description="Lipid/polyisoprenoid-binding YceI-like" evidence="2">
    <location>
        <begin position="28"/>
        <end position="188"/>
    </location>
</feature>
<dbReference type="EMBL" id="WNDQ01000011">
    <property type="protein sequence ID" value="KAF1022531.1"/>
    <property type="molecule type" value="Genomic_DNA"/>
</dbReference>
<protein>
    <submittedName>
        <fullName evidence="3">Protein YceI</fullName>
    </submittedName>
</protein>
<feature type="chain" id="PRO_5031261987" evidence="1">
    <location>
        <begin position="26"/>
        <end position="190"/>
    </location>
</feature>
<name>A0A7V8FQK1_9BURK</name>
<keyword evidence="1" id="KW-0732">Signal</keyword>
<evidence type="ECO:0000313" key="4">
    <source>
        <dbReference type="Proteomes" id="UP000461670"/>
    </source>
</evidence>
<reference evidence="4" key="1">
    <citation type="journal article" date="2020" name="MBio">
        <title>Horizontal gene transfer to a defensive symbiont with a reduced genome amongst a multipartite beetle microbiome.</title>
        <authorList>
            <person name="Waterworth S.C."/>
            <person name="Florez L.V."/>
            <person name="Rees E.R."/>
            <person name="Hertweck C."/>
            <person name="Kaltenpoth M."/>
            <person name="Kwan J.C."/>
        </authorList>
    </citation>
    <scope>NUCLEOTIDE SEQUENCE [LARGE SCALE GENOMIC DNA]</scope>
</reference>
<dbReference type="Proteomes" id="UP000461670">
    <property type="component" value="Unassembled WGS sequence"/>
</dbReference>
<dbReference type="InterPro" id="IPR036761">
    <property type="entry name" value="TTHA0802/YceI-like_sf"/>
</dbReference>
<evidence type="ECO:0000256" key="1">
    <source>
        <dbReference type="SAM" id="SignalP"/>
    </source>
</evidence>
<dbReference type="PANTHER" id="PTHR34406">
    <property type="entry name" value="PROTEIN YCEI"/>
    <property type="match status" value="1"/>
</dbReference>
<evidence type="ECO:0000259" key="2">
    <source>
        <dbReference type="SMART" id="SM00867"/>
    </source>
</evidence>
<organism evidence="3 4">
    <name type="scientific">Paracidovorax wautersii</name>
    <dbReference type="NCBI Taxonomy" id="1177982"/>
    <lineage>
        <taxon>Bacteria</taxon>
        <taxon>Pseudomonadati</taxon>
        <taxon>Pseudomonadota</taxon>
        <taxon>Betaproteobacteria</taxon>
        <taxon>Burkholderiales</taxon>
        <taxon>Comamonadaceae</taxon>
        <taxon>Paracidovorax</taxon>
    </lineage>
</organism>
<accession>A0A7V8FQK1</accession>
<dbReference type="PANTHER" id="PTHR34406:SF1">
    <property type="entry name" value="PROTEIN YCEI"/>
    <property type="match status" value="1"/>
</dbReference>
<dbReference type="AlphaFoldDB" id="A0A7V8FQK1"/>
<gene>
    <name evidence="3" type="primary">yceI_2</name>
    <name evidence="3" type="ORF">GAK30_01119</name>
</gene>
<feature type="signal peptide" evidence="1">
    <location>
        <begin position="1"/>
        <end position="25"/>
    </location>
</feature>
<dbReference type="Gene3D" id="2.40.128.110">
    <property type="entry name" value="Lipid/polyisoprenoid-binding, YceI-like"/>
    <property type="match status" value="1"/>
</dbReference>
<dbReference type="SUPFAM" id="SSF101874">
    <property type="entry name" value="YceI-like"/>
    <property type="match status" value="1"/>
</dbReference>
<evidence type="ECO:0000313" key="3">
    <source>
        <dbReference type="EMBL" id="KAF1022531.1"/>
    </source>
</evidence>